<feature type="compositionally biased region" description="Low complexity" evidence="1">
    <location>
        <begin position="42"/>
        <end position="56"/>
    </location>
</feature>
<keyword evidence="4" id="KW-1185">Reference proteome</keyword>
<feature type="region of interest" description="Disordered" evidence="1">
    <location>
        <begin position="25"/>
        <end position="66"/>
    </location>
</feature>
<dbReference type="Proteomes" id="UP000033699">
    <property type="component" value="Unassembled WGS sequence"/>
</dbReference>
<dbReference type="EMBL" id="JZKH01000018">
    <property type="protein sequence ID" value="KJS61959.1"/>
    <property type="molecule type" value="Genomic_DNA"/>
</dbReference>
<sequence length="256" mass="26274">MLWGAAGILAAVVGLTGYAAVQQGADDDASHPGTSASPPPSATAATTTAAPVPVSTYSAPPSWEEPDRWLAAPRGTRTVGGREVGFPHTMEGAVGMLVASSAVDIEGATTTVDEHLASYTTYTAVGDQTPAREQRVRQGAAKADARARATMGAPDSGPLPAGAWMRSHLVGFKIVQARPDAVTAHLLLRNGQKAGETARESVFYTVGIVGVVWRDDDWKFDTAGGASPPAGSVPEIAAPGDAAFNTQGWTAIRQAS</sequence>
<evidence type="ECO:0000256" key="2">
    <source>
        <dbReference type="SAM" id="SignalP"/>
    </source>
</evidence>
<comment type="caution">
    <text evidence="3">The sequence shown here is derived from an EMBL/GenBank/DDBJ whole genome shotgun (WGS) entry which is preliminary data.</text>
</comment>
<feature type="chain" id="PRO_5038441312" description="Integral membrane protein" evidence="2">
    <location>
        <begin position="20"/>
        <end position="256"/>
    </location>
</feature>
<evidence type="ECO:0008006" key="5">
    <source>
        <dbReference type="Google" id="ProtNLM"/>
    </source>
</evidence>
<dbReference type="RefSeq" id="WP_052707291.1">
    <property type="nucleotide sequence ID" value="NZ_JZKH01000018.1"/>
</dbReference>
<evidence type="ECO:0000313" key="4">
    <source>
        <dbReference type="Proteomes" id="UP000033699"/>
    </source>
</evidence>
<protein>
    <recommendedName>
        <fullName evidence="5">Integral membrane protein</fullName>
    </recommendedName>
</protein>
<reference evidence="3 4" key="1">
    <citation type="submission" date="2015-02" db="EMBL/GenBank/DDBJ databases">
        <authorList>
            <person name="Ju K.-S."/>
            <person name="Doroghazi J.R."/>
            <person name="Metcalf W."/>
        </authorList>
    </citation>
    <scope>NUCLEOTIDE SEQUENCE [LARGE SCALE GENOMIC DNA]</scope>
    <source>
        <strain evidence="3 4">ATCC 31215</strain>
    </source>
</reference>
<accession>A0A0F2TFN3</accession>
<dbReference type="OrthoDB" id="4306465at2"/>
<gene>
    <name evidence="3" type="ORF">VM95_11415</name>
</gene>
<keyword evidence="2" id="KW-0732">Signal</keyword>
<evidence type="ECO:0000256" key="1">
    <source>
        <dbReference type="SAM" id="MobiDB-lite"/>
    </source>
</evidence>
<name>A0A0F2TFN3_STRR3</name>
<dbReference type="AlphaFoldDB" id="A0A0F2TFN3"/>
<evidence type="ECO:0000313" key="3">
    <source>
        <dbReference type="EMBL" id="KJS61959.1"/>
    </source>
</evidence>
<feature type="signal peptide" evidence="2">
    <location>
        <begin position="1"/>
        <end position="19"/>
    </location>
</feature>
<organism evidence="3 4">
    <name type="scientific">Streptomyces rubellomurinus (strain ATCC 31215)</name>
    <dbReference type="NCBI Taxonomy" id="359131"/>
    <lineage>
        <taxon>Bacteria</taxon>
        <taxon>Bacillati</taxon>
        <taxon>Actinomycetota</taxon>
        <taxon>Actinomycetes</taxon>
        <taxon>Kitasatosporales</taxon>
        <taxon>Streptomycetaceae</taxon>
        <taxon>Streptomyces</taxon>
    </lineage>
</organism>
<dbReference type="PATRIC" id="fig|359131.3.peg.2164"/>
<proteinExistence type="predicted"/>